<keyword evidence="4 5" id="KW-0472">Membrane</keyword>
<feature type="transmembrane region" description="Helical" evidence="5">
    <location>
        <begin position="38"/>
        <end position="57"/>
    </location>
</feature>
<feature type="transmembrane region" description="Helical" evidence="5">
    <location>
        <begin position="275"/>
        <end position="294"/>
    </location>
</feature>
<evidence type="ECO:0000256" key="4">
    <source>
        <dbReference type="ARBA" id="ARBA00023136"/>
    </source>
</evidence>
<comment type="catalytic activity">
    <reaction evidence="5">
        <text>a quinone + NADH + 5 H(+)(in) = a quinol + NAD(+) + 4 H(+)(out)</text>
        <dbReference type="Rhea" id="RHEA:57888"/>
        <dbReference type="ChEBI" id="CHEBI:15378"/>
        <dbReference type="ChEBI" id="CHEBI:24646"/>
        <dbReference type="ChEBI" id="CHEBI:57540"/>
        <dbReference type="ChEBI" id="CHEBI:57945"/>
        <dbReference type="ChEBI" id="CHEBI:132124"/>
    </reaction>
</comment>
<comment type="subunit">
    <text evidence="5">NDH-1 is composed of 14 different subunits. Subunits NuoA, H, J, K, L, M, N constitute the membrane sector of the complex.</text>
</comment>
<feature type="transmembrane region" description="Helical" evidence="5">
    <location>
        <begin position="107"/>
        <end position="124"/>
    </location>
</feature>
<keyword evidence="5" id="KW-0813">Transport</keyword>
<comment type="function">
    <text evidence="5">NDH-1 shuttles electrons from NADH, via FMN and iron-sulfur (Fe-S) centers, to quinones in the respiratory chain. The immediate electron acceptor for the enzyme in this species is believed to be ubiquinone. Couples the redox reaction to proton translocation (for every two electrons transferred, four hydrogen ions are translocated across the cytoplasmic membrane), and thus conserves the redox energy in a proton gradient.</text>
</comment>
<keyword evidence="5" id="KW-1003">Cell membrane</keyword>
<dbReference type="EMBL" id="QZKI01000132">
    <property type="protein sequence ID" value="RJP64881.1"/>
    <property type="molecule type" value="Genomic_DNA"/>
</dbReference>
<dbReference type="GO" id="GO:0008137">
    <property type="term" value="F:NADH dehydrogenase (ubiquinone) activity"/>
    <property type="evidence" value="ECO:0007669"/>
    <property type="project" value="InterPro"/>
</dbReference>
<keyword evidence="5" id="KW-1278">Translocase</keyword>
<reference evidence="8 9" key="1">
    <citation type="journal article" date="2017" name="ISME J.">
        <title>Energy and carbon metabolisms in a deep terrestrial subsurface fluid microbial community.</title>
        <authorList>
            <person name="Momper L."/>
            <person name="Jungbluth S.P."/>
            <person name="Lee M.D."/>
            <person name="Amend J.P."/>
        </authorList>
    </citation>
    <scope>NUCLEOTIDE SEQUENCE [LARGE SCALE GENOMIC DNA]</scope>
    <source>
        <strain evidence="8">SURF_17</strain>
    </source>
</reference>
<evidence type="ECO:0000256" key="2">
    <source>
        <dbReference type="ARBA" id="ARBA00022692"/>
    </source>
</evidence>
<accession>A0A419EPE3</accession>
<dbReference type="InterPro" id="IPR010096">
    <property type="entry name" value="NADH-Q_OxRdtase_suN/2"/>
</dbReference>
<keyword evidence="5" id="KW-0874">Quinone</keyword>
<evidence type="ECO:0000313" key="8">
    <source>
        <dbReference type="EMBL" id="RJP64881.1"/>
    </source>
</evidence>
<dbReference type="AlphaFoldDB" id="A0A419EPE3"/>
<dbReference type="PANTHER" id="PTHR22773">
    <property type="entry name" value="NADH DEHYDROGENASE"/>
    <property type="match status" value="1"/>
</dbReference>
<feature type="domain" description="NADH:quinone oxidoreductase/Mrp antiporter transmembrane" evidence="7">
    <location>
        <begin position="125"/>
        <end position="435"/>
    </location>
</feature>
<evidence type="ECO:0000256" key="3">
    <source>
        <dbReference type="ARBA" id="ARBA00022989"/>
    </source>
</evidence>
<keyword evidence="3 5" id="KW-1133">Transmembrane helix</keyword>
<feature type="transmembrane region" description="Helical" evidence="5">
    <location>
        <begin position="77"/>
        <end position="95"/>
    </location>
</feature>
<feature type="transmembrane region" description="Helical" evidence="5">
    <location>
        <begin position="301"/>
        <end position="324"/>
    </location>
</feature>
<dbReference type="EC" id="7.1.1.-" evidence="5"/>
<evidence type="ECO:0000256" key="6">
    <source>
        <dbReference type="RuleBase" id="RU000320"/>
    </source>
</evidence>
<gene>
    <name evidence="5" type="primary">nuoN</name>
    <name evidence="8" type="ORF">C4532_18505</name>
</gene>
<keyword evidence="5" id="KW-0520">NAD</keyword>
<comment type="subcellular location">
    <subcellularLocation>
        <location evidence="5">Cell membrane</location>
        <topology evidence="5">Multi-pass membrane protein</topology>
    </subcellularLocation>
    <subcellularLocation>
        <location evidence="1">Endomembrane system</location>
        <topology evidence="1">Multi-pass membrane protein</topology>
    </subcellularLocation>
    <subcellularLocation>
        <location evidence="6">Membrane</location>
        <topology evidence="6">Multi-pass membrane protein</topology>
    </subcellularLocation>
</comment>
<feature type="transmembrane region" description="Helical" evidence="5">
    <location>
        <begin position="344"/>
        <end position="366"/>
    </location>
</feature>
<feature type="transmembrane region" description="Helical" evidence="5">
    <location>
        <begin position="387"/>
        <end position="414"/>
    </location>
</feature>
<dbReference type="InterPro" id="IPR001750">
    <property type="entry name" value="ND/Mrp_TM"/>
</dbReference>
<dbReference type="Proteomes" id="UP000285961">
    <property type="component" value="Unassembled WGS sequence"/>
</dbReference>
<protein>
    <recommendedName>
        <fullName evidence="5">NADH-quinone oxidoreductase subunit N</fullName>
        <ecNumber evidence="5">7.1.1.-</ecNumber>
    </recommendedName>
    <alternativeName>
        <fullName evidence="5">NADH dehydrogenase I subunit N</fullName>
    </alternativeName>
    <alternativeName>
        <fullName evidence="5">NDH-1 subunit N</fullName>
    </alternativeName>
</protein>
<feature type="transmembrane region" description="Helical" evidence="5">
    <location>
        <begin position="242"/>
        <end position="263"/>
    </location>
</feature>
<keyword evidence="2 5" id="KW-0812">Transmembrane</keyword>
<keyword evidence="5" id="KW-0830">Ubiquinone</keyword>
<evidence type="ECO:0000259" key="7">
    <source>
        <dbReference type="Pfam" id="PF00361"/>
    </source>
</evidence>
<feature type="transmembrane region" description="Helical" evidence="5">
    <location>
        <begin position="469"/>
        <end position="492"/>
    </location>
</feature>
<feature type="transmembrane region" description="Helical" evidence="5">
    <location>
        <begin position="161"/>
        <end position="182"/>
    </location>
</feature>
<comment type="caution">
    <text evidence="8">The sequence shown here is derived from an EMBL/GenBank/DDBJ whole genome shotgun (WGS) entry which is preliminary data.</text>
</comment>
<comment type="similarity">
    <text evidence="5">Belongs to the complex I subunit 2 family.</text>
</comment>
<feature type="transmembrane region" description="Helical" evidence="5">
    <location>
        <begin position="130"/>
        <end position="149"/>
    </location>
</feature>
<evidence type="ECO:0000256" key="1">
    <source>
        <dbReference type="ARBA" id="ARBA00004127"/>
    </source>
</evidence>
<dbReference type="Pfam" id="PF00361">
    <property type="entry name" value="Proton_antipo_M"/>
    <property type="match status" value="1"/>
</dbReference>
<sequence>MELPVVDFTAVYPEVVVTLVGLLVLAVDVFLKPERKTVLAVIALLGLFLALLVTLAYYPLDEVAFSGMVAADSFSQFFKLIFILSAAFSILMSPRYLQIFNINAGEYYELIMFCTLGMMVMVAGNDLVTIYIGLELMAISIYLMAGFQRDNPRSSEASMKYFLLGSFASAILLYGMSFFYGITGKTNLEEIARYLDFTQNMLNTKLITLSLVLMTVAFAFKIAAVPFHMWTPDVYEGAPTPLTAFMSVGPKVAAFAVILRVYMTTFHTLVPDWTQLFWILSVLTMVVGNVIAVAQQNIKRMLAYSSISHAGYLLIGVISAGTATEIKINGLPATSLVSESMMSVMVYLFAYMFMNLGAFAVVIALAKAGNPRELLQDYAGLARRKPFTAMLMTILLLSLLGFPGTFGFIGKFYIFKAAITTGNVTIAVIGVIMSVVAAFYYIRVIVYMYMREPEGEILPEADFASSTMYAVITTTVFTLLFGVAPGFIIAMARYSIEQMLA</sequence>
<dbReference type="GO" id="GO:0050136">
    <property type="term" value="F:NADH dehydrogenase (quinone) (non-electrogenic) activity"/>
    <property type="evidence" value="ECO:0007669"/>
    <property type="project" value="UniProtKB-UniRule"/>
</dbReference>
<dbReference type="GO" id="GO:0042773">
    <property type="term" value="P:ATP synthesis coupled electron transport"/>
    <property type="evidence" value="ECO:0007669"/>
    <property type="project" value="InterPro"/>
</dbReference>
<proteinExistence type="inferred from homology"/>
<dbReference type="GO" id="GO:0012505">
    <property type="term" value="C:endomembrane system"/>
    <property type="evidence" value="ECO:0007669"/>
    <property type="project" value="UniProtKB-SubCell"/>
</dbReference>
<feature type="transmembrane region" description="Helical" evidence="5">
    <location>
        <begin position="206"/>
        <end position="230"/>
    </location>
</feature>
<name>A0A419EPE3_9BACT</name>
<feature type="transmembrane region" description="Helical" evidence="5">
    <location>
        <begin position="12"/>
        <end position="31"/>
    </location>
</feature>
<dbReference type="NCBIfam" id="TIGR01770">
    <property type="entry name" value="NDH_I_N"/>
    <property type="match status" value="1"/>
</dbReference>
<organism evidence="8 9">
    <name type="scientific">Candidatus Abyssobacteria bacterium SURF_17</name>
    <dbReference type="NCBI Taxonomy" id="2093361"/>
    <lineage>
        <taxon>Bacteria</taxon>
        <taxon>Pseudomonadati</taxon>
        <taxon>Candidatus Hydrogenedentota</taxon>
        <taxon>Candidatus Abyssobacteria</taxon>
    </lineage>
</organism>
<dbReference type="HAMAP" id="MF_00445">
    <property type="entry name" value="NDH1_NuoN_1"/>
    <property type="match status" value="1"/>
</dbReference>
<evidence type="ECO:0000256" key="5">
    <source>
        <dbReference type="HAMAP-Rule" id="MF_00445"/>
    </source>
</evidence>
<dbReference type="GO" id="GO:0048038">
    <property type="term" value="F:quinone binding"/>
    <property type="evidence" value="ECO:0007669"/>
    <property type="project" value="UniProtKB-KW"/>
</dbReference>
<evidence type="ECO:0000313" key="9">
    <source>
        <dbReference type="Proteomes" id="UP000285961"/>
    </source>
</evidence>
<feature type="transmembrane region" description="Helical" evidence="5">
    <location>
        <begin position="426"/>
        <end position="449"/>
    </location>
</feature>
<dbReference type="GO" id="GO:0005886">
    <property type="term" value="C:plasma membrane"/>
    <property type="evidence" value="ECO:0007669"/>
    <property type="project" value="UniProtKB-SubCell"/>
</dbReference>